<dbReference type="InterPro" id="IPR036322">
    <property type="entry name" value="WD40_repeat_dom_sf"/>
</dbReference>
<proteinExistence type="predicted"/>
<dbReference type="HOGENOM" id="CLU_000288_57_30_1"/>
<dbReference type="AlphaFoldDB" id="A0A0C9ZTW7"/>
<evidence type="ECO:0000256" key="2">
    <source>
        <dbReference type="ARBA" id="ARBA00022737"/>
    </source>
</evidence>
<evidence type="ECO:0000256" key="1">
    <source>
        <dbReference type="ARBA" id="ARBA00022574"/>
    </source>
</evidence>
<evidence type="ECO:0000313" key="5">
    <source>
        <dbReference type="Proteomes" id="UP000054485"/>
    </source>
</evidence>
<evidence type="ECO:0000256" key="3">
    <source>
        <dbReference type="PROSITE-ProRule" id="PRU00221"/>
    </source>
</evidence>
<reference evidence="5" key="2">
    <citation type="submission" date="2015-01" db="EMBL/GenBank/DDBJ databases">
        <title>Evolutionary Origins and Diversification of the Mycorrhizal Mutualists.</title>
        <authorList>
            <consortium name="DOE Joint Genome Institute"/>
            <consortium name="Mycorrhizal Genomics Consortium"/>
            <person name="Kohler A."/>
            <person name="Kuo A."/>
            <person name="Nagy L.G."/>
            <person name="Floudas D."/>
            <person name="Copeland A."/>
            <person name="Barry K.W."/>
            <person name="Cichocki N."/>
            <person name="Veneault-Fourrey C."/>
            <person name="LaButti K."/>
            <person name="Lindquist E.A."/>
            <person name="Lipzen A."/>
            <person name="Lundell T."/>
            <person name="Morin E."/>
            <person name="Murat C."/>
            <person name="Riley R."/>
            <person name="Ohm R."/>
            <person name="Sun H."/>
            <person name="Tunlid A."/>
            <person name="Henrissat B."/>
            <person name="Grigoriev I.V."/>
            <person name="Hibbett D.S."/>
            <person name="Martin F."/>
        </authorList>
    </citation>
    <scope>NUCLEOTIDE SEQUENCE [LARGE SCALE GENOMIC DNA]</scope>
    <source>
        <strain evidence="5">UH-Slu-Lm8-n1</strain>
    </source>
</reference>
<sequence>HSSLVYSVTFSVDGRQIPSGGGDNKISEFSIPGRKHCGGISGHADAVRSVSFSPDGTRIASGSRDKTARLWDAATGQLLSEPLEGHTEAVWSVSFSPDGTRIASGLRDKTMRHWDAATGRLTLQAGHHS</sequence>
<dbReference type="EMBL" id="KN836120">
    <property type="protein sequence ID" value="KIK32766.1"/>
    <property type="molecule type" value="Genomic_DNA"/>
</dbReference>
<dbReference type="InterPro" id="IPR019775">
    <property type="entry name" value="WD40_repeat_CS"/>
</dbReference>
<dbReference type="Gene3D" id="2.130.10.10">
    <property type="entry name" value="YVTN repeat-like/Quinoprotein amine dehydrogenase"/>
    <property type="match status" value="1"/>
</dbReference>
<dbReference type="PROSITE" id="PS00678">
    <property type="entry name" value="WD_REPEATS_1"/>
    <property type="match status" value="1"/>
</dbReference>
<reference evidence="4 5" key="1">
    <citation type="submission" date="2014-04" db="EMBL/GenBank/DDBJ databases">
        <authorList>
            <consortium name="DOE Joint Genome Institute"/>
            <person name="Kuo A."/>
            <person name="Ruytinx J."/>
            <person name="Rineau F."/>
            <person name="Colpaert J."/>
            <person name="Kohler A."/>
            <person name="Nagy L.G."/>
            <person name="Floudas D."/>
            <person name="Copeland A."/>
            <person name="Barry K.W."/>
            <person name="Cichocki N."/>
            <person name="Veneault-Fourrey C."/>
            <person name="LaButti K."/>
            <person name="Lindquist E.A."/>
            <person name="Lipzen A."/>
            <person name="Lundell T."/>
            <person name="Morin E."/>
            <person name="Murat C."/>
            <person name="Sun H."/>
            <person name="Tunlid A."/>
            <person name="Henrissat B."/>
            <person name="Grigoriev I.V."/>
            <person name="Hibbett D.S."/>
            <person name="Martin F."/>
            <person name="Nordberg H.P."/>
            <person name="Cantor M.N."/>
            <person name="Hua S.X."/>
        </authorList>
    </citation>
    <scope>NUCLEOTIDE SEQUENCE [LARGE SCALE GENOMIC DNA]</scope>
    <source>
        <strain evidence="4 5">UH-Slu-Lm8-n1</strain>
    </source>
</reference>
<feature type="non-terminal residue" evidence="4">
    <location>
        <position position="129"/>
    </location>
</feature>
<keyword evidence="5" id="KW-1185">Reference proteome</keyword>
<gene>
    <name evidence="4" type="ORF">CY34DRAFT_100793</name>
</gene>
<protein>
    <recommendedName>
        <fullName evidence="6">WD40 repeat-like protein</fullName>
    </recommendedName>
</protein>
<dbReference type="OrthoDB" id="6262491at2759"/>
<dbReference type="PROSITE" id="PS50082">
    <property type="entry name" value="WD_REPEATS_2"/>
    <property type="match status" value="2"/>
</dbReference>
<name>A0A0C9ZTW7_9AGAM</name>
<evidence type="ECO:0000313" key="4">
    <source>
        <dbReference type="EMBL" id="KIK32766.1"/>
    </source>
</evidence>
<dbReference type="SUPFAM" id="SSF50978">
    <property type="entry name" value="WD40 repeat-like"/>
    <property type="match status" value="1"/>
</dbReference>
<evidence type="ECO:0008006" key="6">
    <source>
        <dbReference type="Google" id="ProtNLM"/>
    </source>
</evidence>
<feature type="repeat" description="WD" evidence="3">
    <location>
        <begin position="40"/>
        <end position="81"/>
    </location>
</feature>
<dbReference type="PANTHER" id="PTHR19848">
    <property type="entry name" value="WD40 REPEAT PROTEIN"/>
    <property type="match status" value="1"/>
</dbReference>
<dbReference type="InParanoid" id="A0A0C9ZTW7"/>
<organism evidence="4 5">
    <name type="scientific">Suillus luteus UH-Slu-Lm8-n1</name>
    <dbReference type="NCBI Taxonomy" id="930992"/>
    <lineage>
        <taxon>Eukaryota</taxon>
        <taxon>Fungi</taxon>
        <taxon>Dikarya</taxon>
        <taxon>Basidiomycota</taxon>
        <taxon>Agaricomycotina</taxon>
        <taxon>Agaricomycetes</taxon>
        <taxon>Agaricomycetidae</taxon>
        <taxon>Boletales</taxon>
        <taxon>Suillineae</taxon>
        <taxon>Suillaceae</taxon>
        <taxon>Suillus</taxon>
    </lineage>
</organism>
<dbReference type="Proteomes" id="UP000054485">
    <property type="component" value="Unassembled WGS sequence"/>
</dbReference>
<accession>A0A0C9ZTW7</accession>
<keyword evidence="2" id="KW-0677">Repeat</keyword>
<dbReference type="Pfam" id="PF00400">
    <property type="entry name" value="WD40"/>
    <property type="match status" value="2"/>
</dbReference>
<dbReference type="SMART" id="SM00320">
    <property type="entry name" value="WD40"/>
    <property type="match status" value="2"/>
</dbReference>
<dbReference type="PANTHER" id="PTHR19848:SF8">
    <property type="entry name" value="F-BOX AND WD REPEAT DOMAIN CONTAINING 7"/>
    <property type="match status" value="1"/>
</dbReference>
<dbReference type="PROSITE" id="PS50294">
    <property type="entry name" value="WD_REPEATS_REGION"/>
    <property type="match status" value="2"/>
</dbReference>
<feature type="repeat" description="WD" evidence="3">
    <location>
        <begin position="83"/>
        <end position="124"/>
    </location>
</feature>
<dbReference type="InterPro" id="IPR001680">
    <property type="entry name" value="WD40_rpt"/>
</dbReference>
<dbReference type="STRING" id="930992.A0A0C9ZTW7"/>
<keyword evidence="1 3" id="KW-0853">WD repeat</keyword>
<dbReference type="InterPro" id="IPR015943">
    <property type="entry name" value="WD40/YVTN_repeat-like_dom_sf"/>
</dbReference>